<organism evidence="1 2">
    <name type="scientific">Flammeovirga pacifica</name>
    <dbReference type="NCBI Taxonomy" id="915059"/>
    <lineage>
        <taxon>Bacteria</taxon>
        <taxon>Pseudomonadati</taxon>
        <taxon>Bacteroidota</taxon>
        <taxon>Cytophagia</taxon>
        <taxon>Cytophagales</taxon>
        <taxon>Flammeovirgaceae</taxon>
        <taxon>Flammeovirga</taxon>
    </lineage>
</organism>
<gene>
    <name evidence="1" type="ORF">NH26_12825</name>
</gene>
<reference evidence="1 2" key="1">
    <citation type="journal article" date="2012" name="Int. J. Syst. Evol. Microbiol.">
        <title>Flammeovirga pacifica sp. nov., isolated from deep-sea sediment.</title>
        <authorList>
            <person name="Xu H."/>
            <person name="Fu Y."/>
            <person name="Yang N."/>
            <person name="Ding Z."/>
            <person name="Lai Q."/>
            <person name="Zeng R."/>
        </authorList>
    </citation>
    <scope>NUCLEOTIDE SEQUENCE [LARGE SCALE GENOMIC DNA]</scope>
    <source>
        <strain evidence="2">DSM 24597 / LMG 26175 / WPAGA1</strain>
    </source>
</reference>
<keyword evidence="2" id="KW-1185">Reference proteome</keyword>
<protein>
    <submittedName>
        <fullName evidence="1">Uncharacterized protein</fullName>
    </submittedName>
</protein>
<evidence type="ECO:0000313" key="2">
    <source>
        <dbReference type="Proteomes" id="UP000179797"/>
    </source>
</evidence>
<dbReference type="Proteomes" id="UP000179797">
    <property type="component" value="Unassembled WGS sequence"/>
</dbReference>
<dbReference type="RefSeq" id="WP_044225800.1">
    <property type="nucleotide sequence ID" value="NZ_JRYR02000001.1"/>
</dbReference>
<evidence type="ECO:0000313" key="1">
    <source>
        <dbReference type="EMBL" id="OHX67159.1"/>
    </source>
</evidence>
<dbReference type="EMBL" id="JRYR02000001">
    <property type="protein sequence ID" value="OHX67159.1"/>
    <property type="molecule type" value="Genomic_DNA"/>
</dbReference>
<sequence length="323" mass="36437">MKINSLLKSFITYSSIIFITFTNDLQASSPVEGKPFLKYLKDIKIEKNERIDEFYYADGKVVSSNDAISNVVLQYEGKSMGFSINRTYFIPGAGFTKKDYRDASTFNYELINSSKEALKEDFITVESSIRKIPFLPLRAGLSGRWAILNGYAPLDYNTHKNIKRTVFEIEENFTTSSGESMNIIGSSYGSVVAANTVIALLERDNGIDKIDVLILSASMIDQESELGMKLKTLQEEEKIAVLYYQITPNDNITACSGKSKKEARKGFRRVVFNTAPSIINLKKHAHNIASKSPKRANEVFDVIIRNSEVNWTIDNNDYFTQSK</sequence>
<name>A0A1S1Z1L0_FLAPC</name>
<accession>A0A1S1Z1L0</accession>
<comment type="caution">
    <text evidence="1">The sequence shown here is derived from an EMBL/GenBank/DDBJ whole genome shotgun (WGS) entry which is preliminary data.</text>
</comment>
<dbReference type="AlphaFoldDB" id="A0A1S1Z1L0"/>
<proteinExistence type="predicted"/>